<evidence type="ECO:0000256" key="2">
    <source>
        <dbReference type="ARBA" id="ARBA00004567"/>
    </source>
</evidence>
<dbReference type="GO" id="GO:0000822">
    <property type="term" value="F:inositol hexakisphosphate binding"/>
    <property type="evidence" value="ECO:0007669"/>
    <property type="project" value="TreeGrafter"/>
</dbReference>
<dbReference type="PANTHER" id="PTHR12960">
    <property type="entry name" value="GLE-1-RELATED"/>
    <property type="match status" value="1"/>
</dbReference>
<keyword evidence="11" id="KW-0472">Membrane</keyword>
<evidence type="ECO:0000256" key="3">
    <source>
        <dbReference type="ARBA" id="ARBA00004620"/>
    </source>
</evidence>
<evidence type="ECO:0000256" key="11">
    <source>
        <dbReference type="ARBA" id="ARBA00023136"/>
    </source>
</evidence>
<evidence type="ECO:0000256" key="17">
    <source>
        <dbReference type="SAM" id="Coils"/>
    </source>
</evidence>
<evidence type="ECO:0000313" key="19">
    <source>
        <dbReference type="Proteomes" id="UP000750334"/>
    </source>
</evidence>
<accession>A0A9P6W0H1</accession>
<evidence type="ECO:0000256" key="15">
    <source>
        <dbReference type="ARBA" id="ARBA00075092"/>
    </source>
</evidence>
<evidence type="ECO:0000256" key="13">
    <source>
        <dbReference type="ARBA" id="ARBA00026227"/>
    </source>
</evidence>
<keyword evidence="8" id="KW-0811">Translocation</keyword>
<keyword evidence="12" id="KW-0539">Nucleus</keyword>
<dbReference type="GO" id="GO:0016973">
    <property type="term" value="P:poly(A)+ mRNA export from nucleus"/>
    <property type="evidence" value="ECO:0007669"/>
    <property type="project" value="InterPro"/>
</dbReference>
<keyword evidence="5" id="KW-0813">Transport</keyword>
<dbReference type="FunFam" id="1.25.40.510:FF:000003">
    <property type="entry name" value="Nucleoporin GLE1"/>
    <property type="match status" value="1"/>
</dbReference>
<keyword evidence="9 17" id="KW-0175">Coiled coil</keyword>
<evidence type="ECO:0000256" key="9">
    <source>
        <dbReference type="ARBA" id="ARBA00023054"/>
    </source>
</evidence>
<dbReference type="PANTHER" id="PTHR12960:SF0">
    <property type="entry name" value="MRNA EXPORT FACTOR GLE1"/>
    <property type="match status" value="1"/>
</dbReference>
<comment type="similarity">
    <text evidence="4">Belongs to the GLE1 family.</text>
</comment>
<organism evidence="18 19">
    <name type="scientific">Maudiozyma exigua</name>
    <name type="common">Yeast</name>
    <name type="synonym">Kazachstania exigua</name>
    <dbReference type="NCBI Taxonomy" id="34358"/>
    <lineage>
        <taxon>Eukaryota</taxon>
        <taxon>Fungi</taxon>
        <taxon>Dikarya</taxon>
        <taxon>Ascomycota</taxon>
        <taxon>Saccharomycotina</taxon>
        <taxon>Saccharomycetes</taxon>
        <taxon>Saccharomycetales</taxon>
        <taxon>Saccharomycetaceae</taxon>
        <taxon>Maudiozyma</taxon>
    </lineage>
</organism>
<dbReference type="InterPro" id="IPR012476">
    <property type="entry name" value="GLE1"/>
</dbReference>
<comment type="caution">
    <text evidence="18">The sequence shown here is derived from an EMBL/GenBank/DDBJ whole genome shotgun (WGS) entry which is preliminary data.</text>
</comment>
<dbReference type="Proteomes" id="UP000750334">
    <property type="component" value="Unassembled WGS sequence"/>
</dbReference>
<evidence type="ECO:0000256" key="12">
    <source>
        <dbReference type="ARBA" id="ARBA00023242"/>
    </source>
</evidence>
<evidence type="ECO:0000313" key="18">
    <source>
        <dbReference type="EMBL" id="KAG0658816.1"/>
    </source>
</evidence>
<evidence type="ECO:0000256" key="7">
    <source>
        <dbReference type="ARBA" id="ARBA00022927"/>
    </source>
</evidence>
<evidence type="ECO:0000256" key="14">
    <source>
        <dbReference type="ARBA" id="ARBA00029983"/>
    </source>
</evidence>
<dbReference type="GO" id="GO:0015031">
    <property type="term" value="P:protein transport"/>
    <property type="evidence" value="ECO:0007669"/>
    <property type="project" value="UniProtKB-KW"/>
</dbReference>
<dbReference type="GO" id="GO:0031369">
    <property type="term" value="F:translation initiation factor binding"/>
    <property type="evidence" value="ECO:0007669"/>
    <property type="project" value="TreeGrafter"/>
</dbReference>
<gene>
    <name evidence="18" type="ORF">C6P45_002068</name>
</gene>
<evidence type="ECO:0000256" key="16">
    <source>
        <dbReference type="ARBA" id="ARBA00075681"/>
    </source>
</evidence>
<keyword evidence="19" id="KW-1185">Reference proteome</keyword>
<evidence type="ECO:0000256" key="10">
    <source>
        <dbReference type="ARBA" id="ARBA00023132"/>
    </source>
</evidence>
<dbReference type="AlphaFoldDB" id="A0A9P6W0H1"/>
<dbReference type="EMBL" id="PUHR01000204">
    <property type="protein sequence ID" value="KAG0658816.1"/>
    <property type="molecule type" value="Genomic_DNA"/>
</dbReference>
<dbReference type="GO" id="GO:0031965">
    <property type="term" value="C:nuclear membrane"/>
    <property type="evidence" value="ECO:0007669"/>
    <property type="project" value="UniProtKB-SubCell"/>
</dbReference>
<evidence type="ECO:0000256" key="5">
    <source>
        <dbReference type="ARBA" id="ARBA00022448"/>
    </source>
</evidence>
<dbReference type="Gene3D" id="1.25.40.510">
    <property type="entry name" value="GLE1-like"/>
    <property type="match status" value="1"/>
</dbReference>
<protein>
    <recommendedName>
        <fullName evidence="13">mRNA export factor GLE1</fullName>
    </recommendedName>
    <alternativeName>
        <fullName evidence="15">Nuclear pore protein GLE1</fullName>
    </alternativeName>
    <alternativeName>
        <fullName evidence="14">Nucleoporin GLE1</fullName>
    </alternativeName>
    <alternativeName>
        <fullName evidence="16">RNA export factor GLE1</fullName>
    </alternativeName>
</protein>
<dbReference type="GO" id="GO:0005543">
    <property type="term" value="F:phospholipid binding"/>
    <property type="evidence" value="ECO:0007669"/>
    <property type="project" value="TreeGrafter"/>
</dbReference>
<keyword evidence="10" id="KW-0906">Nuclear pore complex</keyword>
<keyword evidence="7" id="KW-0653">Protein transport</keyword>
<name>A0A9P6W0H1_MAUEX</name>
<proteinExistence type="inferred from homology"/>
<sequence>MLSFRYNFYDIIDSDSKDKPEQKIDAFIANDSSSMHNNGSVLSVIDKLPVSTPLPLTIEETVDSEFLEDEETVTNLQDVMNNLRLEDKLPKINNDQLNSLVVQARKLENKNIETPRLPTPSNTTIEYQLNKSEIPLAKNIVNQLISSLNERFESLELSNKKEVDRVIQEKKRREVERLARIEAERKRKEEEEKRKKAEEERIKQEFEAKEKAEQERIKQEKLKAEKEAKKKEEAHKLELKKQAELKAQEEEREANRSKYTTNFKTIEKKFLHYKEQIHLIKKDIVEPVKQLDKEQKKILSGHRRKINPKFGQLTNSNHQLQAIANELQNLISQAEQHPLMFKFLLNFTAKAIVHQAENEVRVKPESSVPLAKLALFLIQKFPDLQELLMVRFVKKCPFVIGYTCSIDTENGRSAMGWKRNSVDKWEATTSYDERIGGMMTLFSVITRLDTMIPGLQNPWSLDYSWMILARIANTPAELLTNVHFIVLGSWWDAAAAHFLHAYGNQGAKLLKLIGDNLTSVVADRKYVGAARLRILMEDWVSNNNITSFPEMDP</sequence>
<evidence type="ECO:0000256" key="8">
    <source>
        <dbReference type="ARBA" id="ARBA00023010"/>
    </source>
</evidence>
<keyword evidence="6" id="KW-0509">mRNA transport</keyword>
<reference evidence="18 19" key="1">
    <citation type="submission" date="2020-11" db="EMBL/GenBank/DDBJ databases">
        <title>Kefir isolates.</title>
        <authorList>
            <person name="Marcisauskas S."/>
            <person name="Kim Y."/>
            <person name="Blasche S."/>
        </authorList>
    </citation>
    <scope>NUCLEOTIDE SEQUENCE [LARGE SCALE GENOMIC DNA]</scope>
    <source>
        <strain evidence="18 19">OG2</strain>
    </source>
</reference>
<dbReference type="Pfam" id="PF07817">
    <property type="entry name" value="GLE1"/>
    <property type="match status" value="1"/>
</dbReference>
<evidence type="ECO:0000256" key="4">
    <source>
        <dbReference type="ARBA" id="ARBA00011056"/>
    </source>
</evidence>
<dbReference type="OrthoDB" id="420884at2759"/>
<feature type="coiled-coil region" evidence="17">
    <location>
        <begin position="171"/>
        <end position="260"/>
    </location>
</feature>
<dbReference type="GO" id="GO:0005737">
    <property type="term" value="C:cytoplasm"/>
    <property type="evidence" value="ECO:0007669"/>
    <property type="project" value="UniProtKB-ARBA"/>
</dbReference>
<evidence type="ECO:0000256" key="6">
    <source>
        <dbReference type="ARBA" id="ARBA00022816"/>
    </source>
</evidence>
<evidence type="ECO:0000256" key="1">
    <source>
        <dbReference type="ARBA" id="ARBA00004335"/>
    </source>
</evidence>
<comment type="subcellular location">
    <subcellularLocation>
        <location evidence="1">Nucleus membrane</location>
        <topology evidence="1">Peripheral membrane protein</topology>
        <orientation evidence="1">Cytoplasmic side</orientation>
    </subcellularLocation>
    <subcellularLocation>
        <location evidence="3">Nucleus membrane</location>
        <topology evidence="3">Peripheral membrane protein</topology>
        <orientation evidence="3">Nucleoplasmic side</orientation>
    </subcellularLocation>
    <subcellularLocation>
        <location evidence="2">Nucleus</location>
        <location evidence="2">Nuclear pore complex</location>
    </subcellularLocation>
</comment>
<dbReference type="InterPro" id="IPR038506">
    <property type="entry name" value="GLE1-like_sf"/>
</dbReference>
<dbReference type="GO" id="GO:0044614">
    <property type="term" value="C:nuclear pore cytoplasmic filaments"/>
    <property type="evidence" value="ECO:0007669"/>
    <property type="project" value="TreeGrafter"/>
</dbReference>